<proteinExistence type="inferred from homology"/>
<feature type="region of interest" description="Disordered" evidence="10">
    <location>
        <begin position="1"/>
        <end position="35"/>
    </location>
</feature>
<keyword evidence="5" id="KW-1003">Cell membrane</keyword>
<dbReference type="InterPro" id="IPR006187">
    <property type="entry name" value="Claudin"/>
</dbReference>
<comment type="subcellular location">
    <subcellularLocation>
        <location evidence="1">Cell junction</location>
        <location evidence="1">Tight junction</location>
    </subcellularLocation>
    <subcellularLocation>
        <location evidence="2">Cell membrane</location>
        <topology evidence="2">Multi-pass membrane protein</topology>
    </subcellularLocation>
</comment>
<dbReference type="Gene3D" id="1.20.140.150">
    <property type="match status" value="1"/>
</dbReference>
<dbReference type="GO" id="GO:0005923">
    <property type="term" value="C:bicellular tight junction"/>
    <property type="evidence" value="ECO:0007669"/>
    <property type="project" value="UniProtKB-SubCell"/>
</dbReference>
<evidence type="ECO:0000256" key="9">
    <source>
        <dbReference type="ARBA" id="ARBA00023136"/>
    </source>
</evidence>
<keyword evidence="13" id="KW-1185">Reference proteome</keyword>
<dbReference type="GO" id="GO:0005886">
    <property type="term" value="C:plasma membrane"/>
    <property type="evidence" value="ECO:0007669"/>
    <property type="project" value="UniProtKB-SubCell"/>
</dbReference>
<feature type="transmembrane region" description="Helical" evidence="11">
    <location>
        <begin position="165"/>
        <end position="184"/>
    </location>
</feature>
<evidence type="ECO:0000256" key="5">
    <source>
        <dbReference type="ARBA" id="ARBA00022475"/>
    </source>
</evidence>
<reference evidence="12" key="2">
    <citation type="submission" date="2025-08" db="UniProtKB">
        <authorList>
            <consortium name="Ensembl"/>
        </authorList>
    </citation>
    <scope>IDENTIFICATION</scope>
</reference>
<evidence type="ECO:0000256" key="11">
    <source>
        <dbReference type="SAM" id="Phobius"/>
    </source>
</evidence>
<feature type="transmembrane region" description="Helical" evidence="11">
    <location>
        <begin position="204"/>
        <end position="225"/>
    </location>
</feature>
<evidence type="ECO:0000313" key="13">
    <source>
        <dbReference type="Proteomes" id="UP000694580"/>
    </source>
</evidence>
<feature type="compositionally biased region" description="Low complexity" evidence="10">
    <location>
        <begin position="9"/>
        <end position="25"/>
    </location>
</feature>
<dbReference type="AlphaFoldDB" id="A0AAY4EAB8"/>
<keyword evidence="6 11" id="KW-0812">Transmembrane</keyword>
<sequence>MTRLARHLPSPAGGAAARIPAPRSGTRPARLSPRGVSLPPGRMANAAVQLAAYALASLGLLCAITATCLNEWKTFGHSDGGVIQGQEITAGLWKECSKMSTGQVICEEFESILHQSVEIQMSRAVMIVSIVLSLSGVTVALVGMKCTTCMEDEKELKNKVATAGGVLFILGGICSLLIISWYAHSIVADFQDHHHHHEKFTLGRALFVGWGGALVSIVGGALLCCSSRRSGRTPTYYNPPSHKGGTEYV</sequence>
<keyword evidence="7" id="KW-0965">Cell junction</keyword>
<dbReference type="InterPro" id="IPR004031">
    <property type="entry name" value="PMP22/EMP/MP20/Claudin"/>
</dbReference>
<evidence type="ECO:0000256" key="7">
    <source>
        <dbReference type="ARBA" id="ARBA00022949"/>
    </source>
</evidence>
<reference evidence="12" key="3">
    <citation type="submission" date="2025-09" db="UniProtKB">
        <authorList>
            <consortium name="Ensembl"/>
        </authorList>
    </citation>
    <scope>IDENTIFICATION</scope>
</reference>
<evidence type="ECO:0000256" key="1">
    <source>
        <dbReference type="ARBA" id="ARBA00004435"/>
    </source>
</evidence>
<keyword evidence="4" id="KW-0796">Tight junction</keyword>
<keyword evidence="8 11" id="KW-1133">Transmembrane helix</keyword>
<evidence type="ECO:0000256" key="6">
    <source>
        <dbReference type="ARBA" id="ARBA00022692"/>
    </source>
</evidence>
<dbReference type="PRINTS" id="PR01077">
    <property type="entry name" value="CLAUDIN"/>
</dbReference>
<evidence type="ECO:0008006" key="14">
    <source>
        <dbReference type="Google" id="ProtNLM"/>
    </source>
</evidence>
<protein>
    <recommendedName>
        <fullName evidence="14">Claudin</fullName>
    </recommendedName>
</protein>
<gene>
    <name evidence="12" type="primary">TMEM220</name>
</gene>
<name>A0AAY4EAB8_9TELE</name>
<dbReference type="Ensembl" id="ENSDCDT00010064802.1">
    <property type="protein sequence ID" value="ENSDCDP00010054264.1"/>
    <property type="gene ID" value="ENSDCDG00010031361.1"/>
</dbReference>
<evidence type="ECO:0000256" key="10">
    <source>
        <dbReference type="SAM" id="MobiDB-lite"/>
    </source>
</evidence>
<evidence type="ECO:0000256" key="8">
    <source>
        <dbReference type="ARBA" id="ARBA00022989"/>
    </source>
</evidence>
<feature type="transmembrane region" description="Helical" evidence="11">
    <location>
        <begin position="50"/>
        <end position="72"/>
    </location>
</feature>
<evidence type="ECO:0000256" key="4">
    <source>
        <dbReference type="ARBA" id="ARBA00022427"/>
    </source>
</evidence>
<dbReference type="Proteomes" id="UP000694580">
    <property type="component" value="Chromosome 19"/>
</dbReference>
<dbReference type="Pfam" id="PF00822">
    <property type="entry name" value="PMP22_Claudin"/>
    <property type="match status" value="1"/>
</dbReference>
<dbReference type="GO" id="GO:0005198">
    <property type="term" value="F:structural molecule activity"/>
    <property type="evidence" value="ECO:0007669"/>
    <property type="project" value="InterPro"/>
</dbReference>
<dbReference type="GeneTree" id="ENSGT00940000155387"/>
<evidence type="ECO:0000256" key="3">
    <source>
        <dbReference type="ARBA" id="ARBA00008295"/>
    </source>
</evidence>
<accession>A0AAY4EAB8</accession>
<feature type="transmembrane region" description="Helical" evidence="11">
    <location>
        <begin position="124"/>
        <end position="144"/>
    </location>
</feature>
<reference evidence="12 13" key="1">
    <citation type="submission" date="2020-06" db="EMBL/GenBank/DDBJ databases">
        <authorList>
            <consortium name="Wellcome Sanger Institute Data Sharing"/>
        </authorList>
    </citation>
    <scope>NUCLEOTIDE SEQUENCE [LARGE SCALE GENOMIC DNA]</scope>
</reference>
<evidence type="ECO:0000313" key="12">
    <source>
        <dbReference type="Ensembl" id="ENSDCDP00010054264.1"/>
    </source>
</evidence>
<comment type="similarity">
    <text evidence="3">Belongs to the claudin family.</text>
</comment>
<keyword evidence="9 11" id="KW-0472">Membrane</keyword>
<dbReference type="PANTHER" id="PTHR12002">
    <property type="entry name" value="CLAUDIN"/>
    <property type="match status" value="1"/>
</dbReference>
<organism evidence="12 13">
    <name type="scientific">Denticeps clupeoides</name>
    <name type="common">denticle herring</name>
    <dbReference type="NCBI Taxonomy" id="299321"/>
    <lineage>
        <taxon>Eukaryota</taxon>
        <taxon>Metazoa</taxon>
        <taxon>Chordata</taxon>
        <taxon>Craniata</taxon>
        <taxon>Vertebrata</taxon>
        <taxon>Euteleostomi</taxon>
        <taxon>Actinopterygii</taxon>
        <taxon>Neopterygii</taxon>
        <taxon>Teleostei</taxon>
        <taxon>Clupei</taxon>
        <taxon>Clupeiformes</taxon>
        <taxon>Denticipitoidei</taxon>
        <taxon>Denticipitidae</taxon>
        <taxon>Denticeps</taxon>
    </lineage>
</organism>
<evidence type="ECO:0000256" key="2">
    <source>
        <dbReference type="ARBA" id="ARBA00004651"/>
    </source>
</evidence>